<reference evidence="2 3" key="1">
    <citation type="journal article" date="2019" name="Nat. Ecol. Evol.">
        <title>Megaphylogeny resolves global patterns of mushroom evolution.</title>
        <authorList>
            <person name="Varga T."/>
            <person name="Krizsan K."/>
            <person name="Foldi C."/>
            <person name="Dima B."/>
            <person name="Sanchez-Garcia M."/>
            <person name="Sanchez-Ramirez S."/>
            <person name="Szollosi G.J."/>
            <person name="Szarkandi J.G."/>
            <person name="Papp V."/>
            <person name="Albert L."/>
            <person name="Andreopoulos W."/>
            <person name="Angelini C."/>
            <person name="Antonin V."/>
            <person name="Barry K.W."/>
            <person name="Bougher N.L."/>
            <person name="Buchanan P."/>
            <person name="Buyck B."/>
            <person name="Bense V."/>
            <person name="Catcheside P."/>
            <person name="Chovatia M."/>
            <person name="Cooper J."/>
            <person name="Damon W."/>
            <person name="Desjardin D."/>
            <person name="Finy P."/>
            <person name="Geml J."/>
            <person name="Haridas S."/>
            <person name="Hughes K."/>
            <person name="Justo A."/>
            <person name="Karasinski D."/>
            <person name="Kautmanova I."/>
            <person name="Kiss B."/>
            <person name="Kocsube S."/>
            <person name="Kotiranta H."/>
            <person name="LaButti K.M."/>
            <person name="Lechner B.E."/>
            <person name="Liimatainen K."/>
            <person name="Lipzen A."/>
            <person name="Lukacs Z."/>
            <person name="Mihaltcheva S."/>
            <person name="Morgado L.N."/>
            <person name="Niskanen T."/>
            <person name="Noordeloos M.E."/>
            <person name="Ohm R.A."/>
            <person name="Ortiz-Santana B."/>
            <person name="Ovrebo C."/>
            <person name="Racz N."/>
            <person name="Riley R."/>
            <person name="Savchenko A."/>
            <person name="Shiryaev A."/>
            <person name="Soop K."/>
            <person name="Spirin V."/>
            <person name="Szebenyi C."/>
            <person name="Tomsovsky M."/>
            <person name="Tulloss R.E."/>
            <person name="Uehling J."/>
            <person name="Grigoriev I.V."/>
            <person name="Vagvolgyi C."/>
            <person name="Papp T."/>
            <person name="Martin F.M."/>
            <person name="Miettinen O."/>
            <person name="Hibbett D.S."/>
            <person name="Nagy L.G."/>
        </authorList>
    </citation>
    <scope>NUCLEOTIDE SEQUENCE [LARGE SCALE GENOMIC DNA]</scope>
    <source>
        <strain evidence="2 3">HHB13444</strain>
    </source>
</reference>
<evidence type="ECO:0000313" key="3">
    <source>
        <dbReference type="Proteomes" id="UP000308197"/>
    </source>
</evidence>
<accession>A0A5C3NSQ3</accession>
<keyword evidence="3" id="KW-1185">Reference proteome</keyword>
<sequence length="157" mass="17375">MVGPLGGGSRTAGFCAVARLARGNRSIALRSTGMQTDHRPARKCSLPSGSHPASCLPPLRRMPSVLAQRVLQMCHIGHHRVAVESEENATAHQIIYPRLTRHRVPSISAALTDHLNAARTQNKTEIRQQEQTHRYIQHRYTPAVSLVHGMRKSCQIP</sequence>
<feature type="region of interest" description="Disordered" evidence="1">
    <location>
        <begin position="32"/>
        <end position="51"/>
    </location>
</feature>
<name>A0A5C3NSQ3_9APHY</name>
<evidence type="ECO:0000256" key="1">
    <source>
        <dbReference type="SAM" id="MobiDB-lite"/>
    </source>
</evidence>
<proteinExistence type="predicted"/>
<organism evidence="2 3">
    <name type="scientific">Polyporus arcularius HHB13444</name>
    <dbReference type="NCBI Taxonomy" id="1314778"/>
    <lineage>
        <taxon>Eukaryota</taxon>
        <taxon>Fungi</taxon>
        <taxon>Dikarya</taxon>
        <taxon>Basidiomycota</taxon>
        <taxon>Agaricomycotina</taxon>
        <taxon>Agaricomycetes</taxon>
        <taxon>Polyporales</taxon>
        <taxon>Polyporaceae</taxon>
        <taxon>Polyporus</taxon>
    </lineage>
</organism>
<evidence type="ECO:0000313" key="2">
    <source>
        <dbReference type="EMBL" id="TFK79438.1"/>
    </source>
</evidence>
<dbReference type="Proteomes" id="UP000308197">
    <property type="component" value="Unassembled WGS sequence"/>
</dbReference>
<gene>
    <name evidence="2" type="ORF">K466DRAFT_17261</name>
</gene>
<dbReference type="EMBL" id="ML212034">
    <property type="protein sequence ID" value="TFK79438.1"/>
    <property type="molecule type" value="Genomic_DNA"/>
</dbReference>
<dbReference type="InParanoid" id="A0A5C3NSQ3"/>
<dbReference type="AlphaFoldDB" id="A0A5C3NSQ3"/>
<protein>
    <submittedName>
        <fullName evidence="2">Uncharacterized protein</fullName>
    </submittedName>
</protein>